<feature type="domain" description="M23ase beta-sheet core" evidence="3">
    <location>
        <begin position="181"/>
        <end position="281"/>
    </location>
</feature>
<keyword evidence="2" id="KW-0472">Membrane</keyword>
<gene>
    <name evidence="4" type="ORF">H8702_11855</name>
</gene>
<evidence type="ECO:0000313" key="4">
    <source>
        <dbReference type="EMBL" id="MBC8611785.1"/>
    </source>
</evidence>
<dbReference type="InterPro" id="IPR016047">
    <property type="entry name" value="M23ase_b-sheet_dom"/>
</dbReference>
<dbReference type="PANTHER" id="PTHR21666">
    <property type="entry name" value="PEPTIDASE-RELATED"/>
    <property type="match status" value="1"/>
</dbReference>
<dbReference type="Pfam" id="PF01551">
    <property type="entry name" value="Peptidase_M23"/>
    <property type="match status" value="1"/>
</dbReference>
<keyword evidence="2" id="KW-0812">Transmembrane</keyword>
<dbReference type="Gene3D" id="2.70.70.10">
    <property type="entry name" value="Glucose Permease (Domain IIA)"/>
    <property type="match status" value="1"/>
</dbReference>
<dbReference type="InterPro" id="IPR050570">
    <property type="entry name" value="Cell_wall_metabolism_enzyme"/>
</dbReference>
<feature type="transmembrane region" description="Helical" evidence="2">
    <location>
        <begin position="9"/>
        <end position="26"/>
    </location>
</feature>
<dbReference type="EMBL" id="JACRTL010000008">
    <property type="protein sequence ID" value="MBC8611785.1"/>
    <property type="molecule type" value="Genomic_DNA"/>
</dbReference>
<protein>
    <submittedName>
        <fullName evidence="4">M23 family metallopeptidase</fullName>
    </submittedName>
</protein>
<evidence type="ECO:0000313" key="5">
    <source>
        <dbReference type="Proteomes" id="UP000632659"/>
    </source>
</evidence>
<dbReference type="GO" id="GO:0004222">
    <property type="term" value="F:metalloendopeptidase activity"/>
    <property type="evidence" value="ECO:0007669"/>
    <property type="project" value="TreeGrafter"/>
</dbReference>
<dbReference type="Proteomes" id="UP000632659">
    <property type="component" value="Unassembled WGS sequence"/>
</dbReference>
<comment type="caution">
    <text evidence="4">The sequence shown here is derived from an EMBL/GenBank/DDBJ whole genome shotgun (WGS) entry which is preliminary data.</text>
</comment>
<proteinExistence type="predicted"/>
<dbReference type="AlphaFoldDB" id="A0A8J6TXV7"/>
<keyword evidence="1" id="KW-0732">Signal</keyword>
<reference evidence="4" key="1">
    <citation type="submission" date="2020-08" db="EMBL/GenBank/DDBJ databases">
        <title>Genome public.</title>
        <authorList>
            <person name="Liu C."/>
            <person name="Sun Q."/>
        </authorList>
    </citation>
    <scope>NUCLEOTIDE SEQUENCE</scope>
    <source>
        <strain evidence="4">NSJ-15</strain>
    </source>
</reference>
<keyword evidence="5" id="KW-1185">Reference proteome</keyword>
<keyword evidence="2" id="KW-1133">Transmembrane helix</keyword>
<dbReference type="OrthoDB" id="9810477at2"/>
<name>A0A8J6TXV7_9FIRM</name>
<dbReference type="RefSeq" id="WP_158662710.1">
    <property type="nucleotide sequence ID" value="NZ_FYDD01000004.1"/>
</dbReference>
<evidence type="ECO:0000256" key="2">
    <source>
        <dbReference type="SAM" id="Phobius"/>
    </source>
</evidence>
<evidence type="ECO:0000259" key="3">
    <source>
        <dbReference type="Pfam" id="PF01551"/>
    </source>
</evidence>
<dbReference type="CDD" id="cd12797">
    <property type="entry name" value="M23_peptidase"/>
    <property type="match status" value="1"/>
</dbReference>
<sequence>MKQWMKESVVFGTILSFLSLGLWFFYPQPLTVTGNFPTWAEFDVPLKAMQKAGQADIDTYQQENHVDWIEALSCLAVRYGGNWEQYQGKDLDRVIQSLKDGEKPEDLISGNTKGYDYYQTVYNAVLGGFIGEYQIEEAEEDGASSIVTNYGVKVFSPIAGGYGYSHYDDFGAGRSYGFARNHLGNDLLGSVGTPIMAVETGTIEAMGWNEYGGWRIGIRSMDKKRYYYYAHLQSGHPYVFTLSEGDTVQAGDVIGYLGMTGYSTTEDTNGMKKPHLHFGMQLVFDESQKESDQEIWIDVYEIVKFLSKHRSYAQKDEKTGDYKRSAAFFDLSVESGAEIWYTNHNKKIPSE</sequence>
<dbReference type="SUPFAM" id="SSF51261">
    <property type="entry name" value="Duplicated hybrid motif"/>
    <property type="match status" value="1"/>
</dbReference>
<accession>A0A8J6TXV7</accession>
<organism evidence="4 5">
    <name type="scientific">Massiliimalia timonensis</name>
    <dbReference type="NCBI Taxonomy" id="1987501"/>
    <lineage>
        <taxon>Bacteria</taxon>
        <taxon>Bacillati</taxon>
        <taxon>Bacillota</taxon>
        <taxon>Clostridia</taxon>
        <taxon>Eubacteriales</taxon>
        <taxon>Oscillospiraceae</taxon>
        <taxon>Massiliimalia</taxon>
    </lineage>
</organism>
<evidence type="ECO:0000256" key="1">
    <source>
        <dbReference type="ARBA" id="ARBA00022729"/>
    </source>
</evidence>
<dbReference type="InterPro" id="IPR011055">
    <property type="entry name" value="Dup_hybrid_motif"/>
</dbReference>
<dbReference type="PANTHER" id="PTHR21666:SF289">
    <property type="entry name" value="L-ALA--D-GLU ENDOPEPTIDASE"/>
    <property type="match status" value="1"/>
</dbReference>